<dbReference type="InterPro" id="IPR001254">
    <property type="entry name" value="Trypsin_dom"/>
</dbReference>
<dbReference type="PROSITE" id="PS50998">
    <property type="entry name" value="GLA_2"/>
    <property type="match status" value="1"/>
</dbReference>
<dbReference type="InterPro" id="IPR050442">
    <property type="entry name" value="Peptidase_S1_coag_factors"/>
</dbReference>
<evidence type="ECO:0000256" key="18">
    <source>
        <dbReference type="ARBA" id="ARBA00037553"/>
    </source>
</evidence>
<keyword evidence="16" id="KW-0325">Glycoprotein</keyword>
<dbReference type="PRINTS" id="PR00722">
    <property type="entry name" value="CHYMOTRYPSIN"/>
</dbReference>
<feature type="domain" description="Peptidase S1" evidence="27">
    <location>
        <begin position="336"/>
        <end position="571"/>
    </location>
</feature>
<dbReference type="InterPro" id="IPR017857">
    <property type="entry name" value="Coagulation_fac-like_Gla_dom"/>
</dbReference>
<evidence type="ECO:0000256" key="15">
    <source>
        <dbReference type="ARBA" id="ARBA00023157"/>
    </source>
</evidence>
<dbReference type="Pfam" id="PF14670">
    <property type="entry name" value="FXa_inhibition"/>
    <property type="match status" value="1"/>
</dbReference>
<proteinExistence type="predicted"/>
<evidence type="ECO:0000259" key="27">
    <source>
        <dbReference type="PROSITE" id="PS50240"/>
    </source>
</evidence>
<dbReference type="Gene3D" id="4.10.740.10">
    <property type="entry name" value="Coagulation Factor IX"/>
    <property type="match status" value="1"/>
</dbReference>
<dbReference type="GO" id="GO:0007596">
    <property type="term" value="P:blood coagulation"/>
    <property type="evidence" value="ECO:0007669"/>
    <property type="project" value="UniProtKB-KW"/>
</dbReference>
<evidence type="ECO:0000259" key="26">
    <source>
        <dbReference type="PROSITE" id="PS50026"/>
    </source>
</evidence>
<dbReference type="GO" id="GO:0005783">
    <property type="term" value="C:endoplasmic reticulum"/>
    <property type="evidence" value="ECO:0007669"/>
    <property type="project" value="UniProtKB-SubCell"/>
</dbReference>
<evidence type="ECO:0000256" key="12">
    <source>
        <dbReference type="ARBA" id="ARBA00022837"/>
    </source>
</evidence>
<keyword evidence="10" id="KW-0256">Endoplasmic reticulum</keyword>
<dbReference type="Proteomes" id="UP000288216">
    <property type="component" value="Unassembled WGS sequence"/>
</dbReference>
<evidence type="ECO:0000256" key="6">
    <source>
        <dbReference type="ARBA" id="ARBA00022670"/>
    </source>
</evidence>
<dbReference type="OrthoDB" id="9028152at2759"/>
<evidence type="ECO:0000256" key="24">
    <source>
        <dbReference type="PROSITE-ProRule" id="PRU00076"/>
    </source>
</evidence>
<dbReference type="Pfam" id="PF00594">
    <property type="entry name" value="Gla"/>
    <property type="match status" value="1"/>
</dbReference>
<keyword evidence="12" id="KW-0106">Calcium</keyword>
<dbReference type="PANTHER" id="PTHR24278">
    <property type="entry name" value="COAGULATION FACTOR"/>
    <property type="match status" value="1"/>
</dbReference>
<dbReference type="InterPro" id="IPR000742">
    <property type="entry name" value="EGF"/>
</dbReference>
<evidence type="ECO:0000256" key="9">
    <source>
        <dbReference type="ARBA" id="ARBA00022801"/>
    </source>
</evidence>
<evidence type="ECO:0000256" key="19">
    <source>
        <dbReference type="ARBA" id="ARBA00038995"/>
    </source>
</evidence>
<dbReference type="CDD" id="cd00190">
    <property type="entry name" value="Tryp_SPc"/>
    <property type="match status" value="1"/>
</dbReference>
<dbReference type="PROSITE" id="PS01187">
    <property type="entry name" value="EGF_CA"/>
    <property type="match status" value="1"/>
</dbReference>
<evidence type="ECO:0000313" key="30">
    <source>
        <dbReference type="Proteomes" id="UP000288216"/>
    </source>
</evidence>
<dbReference type="AlphaFoldDB" id="A0A401NXL4"/>
<dbReference type="GO" id="GO:0005794">
    <property type="term" value="C:Golgi apparatus"/>
    <property type="evidence" value="ECO:0007669"/>
    <property type="project" value="UniProtKB-SubCell"/>
</dbReference>
<dbReference type="Gene3D" id="2.40.10.10">
    <property type="entry name" value="Trypsin-like serine proteases"/>
    <property type="match status" value="2"/>
</dbReference>
<dbReference type="EC" id="3.4.21.69" evidence="19"/>
<keyword evidence="30" id="KW-1185">Reference proteome</keyword>
<dbReference type="Gene3D" id="2.10.25.10">
    <property type="entry name" value="Laminin"/>
    <property type="match status" value="2"/>
</dbReference>
<comment type="caution">
    <text evidence="24">Lacks conserved residue(s) required for the propagation of feature annotation.</text>
</comment>
<comment type="caution">
    <text evidence="29">The sequence shown here is derived from an EMBL/GenBank/DDBJ whole genome shotgun (WGS) entry which is preliminary data.</text>
</comment>
<dbReference type="InterPro" id="IPR018114">
    <property type="entry name" value="TRYPSIN_HIS"/>
</dbReference>
<dbReference type="SMART" id="SM00181">
    <property type="entry name" value="EGF"/>
    <property type="match status" value="2"/>
</dbReference>
<dbReference type="GO" id="GO:0005615">
    <property type="term" value="C:extracellular space"/>
    <property type="evidence" value="ECO:0007669"/>
    <property type="project" value="TreeGrafter"/>
</dbReference>
<feature type="disulfide bond" evidence="24">
    <location>
        <begin position="240"/>
        <end position="249"/>
    </location>
</feature>
<evidence type="ECO:0000256" key="2">
    <source>
        <dbReference type="ARBA" id="ARBA00004555"/>
    </source>
</evidence>
<keyword evidence="13" id="KW-0333">Golgi apparatus</keyword>
<name>A0A401NXL4_SCYTO</name>
<evidence type="ECO:0000256" key="10">
    <source>
        <dbReference type="ARBA" id="ARBA00022824"/>
    </source>
</evidence>
<keyword evidence="15 24" id="KW-1015">Disulfide bond</keyword>
<dbReference type="InterPro" id="IPR000152">
    <property type="entry name" value="EGF-type_Asp/Asn_hydroxyl_site"/>
</dbReference>
<evidence type="ECO:0000256" key="14">
    <source>
        <dbReference type="ARBA" id="ARBA00023084"/>
    </source>
</evidence>
<evidence type="ECO:0000256" key="1">
    <source>
        <dbReference type="ARBA" id="ARBA00004240"/>
    </source>
</evidence>
<dbReference type="SUPFAM" id="SSF57196">
    <property type="entry name" value="EGF/Laminin"/>
    <property type="match status" value="1"/>
</dbReference>
<dbReference type="PROSITE" id="PS00134">
    <property type="entry name" value="TRYPSIN_HIS"/>
    <property type="match status" value="1"/>
</dbReference>
<dbReference type="FunFam" id="4.10.740.10:FF:000001">
    <property type="entry name" value="vitamin K-dependent protein S"/>
    <property type="match status" value="1"/>
</dbReference>
<dbReference type="Pfam" id="PF00008">
    <property type="entry name" value="EGF"/>
    <property type="match status" value="1"/>
</dbReference>
<evidence type="ECO:0000256" key="11">
    <source>
        <dbReference type="ARBA" id="ARBA00022825"/>
    </source>
</evidence>
<evidence type="ECO:0000256" key="3">
    <source>
        <dbReference type="ARBA" id="ARBA00004613"/>
    </source>
</evidence>
<dbReference type="PROSITE" id="PS01186">
    <property type="entry name" value="EGF_2"/>
    <property type="match status" value="1"/>
</dbReference>
<dbReference type="PROSITE" id="PS00022">
    <property type="entry name" value="EGF_1"/>
    <property type="match status" value="1"/>
</dbReference>
<dbReference type="InterPro" id="IPR001314">
    <property type="entry name" value="Peptidase_S1A"/>
</dbReference>
<evidence type="ECO:0000256" key="4">
    <source>
        <dbReference type="ARBA" id="ARBA00022479"/>
    </source>
</evidence>
<dbReference type="SUPFAM" id="SSF57630">
    <property type="entry name" value="GLA-domain"/>
    <property type="match status" value="1"/>
</dbReference>
<dbReference type="FunFam" id="2.10.25.10:FF:000459">
    <property type="entry name" value="Axotactin, isoform B"/>
    <property type="match status" value="1"/>
</dbReference>
<gene>
    <name evidence="29" type="ORF">scyTo_0009978</name>
</gene>
<protein>
    <recommendedName>
        <fullName evidence="20">Vitamin K-dependent protein C</fullName>
        <ecNumber evidence="19">3.4.21.69</ecNumber>
    </recommendedName>
    <alternativeName>
        <fullName evidence="23">Anticoagulant protein C</fullName>
    </alternativeName>
    <alternativeName>
        <fullName evidence="21">Autoprothrombin IIA</fullName>
    </alternativeName>
    <alternativeName>
        <fullName evidence="22">Blood coagulation factor XIV</fullName>
    </alternativeName>
</protein>
<dbReference type="SMART" id="SM00179">
    <property type="entry name" value="EGF_CA"/>
    <property type="match status" value="1"/>
</dbReference>
<evidence type="ECO:0000256" key="21">
    <source>
        <dbReference type="ARBA" id="ARBA00041306"/>
    </source>
</evidence>
<dbReference type="InterPro" id="IPR000294">
    <property type="entry name" value="GLA_domain"/>
</dbReference>
<comment type="function">
    <text evidence="18">Protein C is a vitamin K-dependent serine protease that regulates blood coagulation by inactivating factors Va and VIIIa in the presence of calcium ions and phospholipids. Exerts a protective effect on the endothelial cell barrier function.</text>
</comment>
<dbReference type="GO" id="GO:0004252">
    <property type="term" value="F:serine-type endopeptidase activity"/>
    <property type="evidence" value="ECO:0007669"/>
    <property type="project" value="UniProtKB-EC"/>
</dbReference>
<dbReference type="SUPFAM" id="SSF50494">
    <property type="entry name" value="Trypsin-like serine proteases"/>
    <property type="match status" value="1"/>
</dbReference>
<dbReference type="PROSITE" id="PS00011">
    <property type="entry name" value="GLA_1"/>
    <property type="match status" value="1"/>
</dbReference>
<keyword evidence="7" id="KW-0165">Cleavage on pair of basic residues</keyword>
<reference evidence="29 30" key="1">
    <citation type="journal article" date="2018" name="Nat. Ecol. Evol.">
        <title>Shark genomes provide insights into elasmobranch evolution and the origin of vertebrates.</title>
        <authorList>
            <person name="Hara Y"/>
            <person name="Yamaguchi K"/>
            <person name="Onimaru K"/>
            <person name="Kadota M"/>
            <person name="Koyanagi M"/>
            <person name="Keeley SD"/>
            <person name="Tatsumi K"/>
            <person name="Tanaka K"/>
            <person name="Motone F"/>
            <person name="Kageyama Y"/>
            <person name="Nozu R"/>
            <person name="Adachi N"/>
            <person name="Nishimura O"/>
            <person name="Nakagawa R"/>
            <person name="Tanegashima C"/>
            <person name="Kiyatake I"/>
            <person name="Matsumoto R"/>
            <person name="Murakumo K"/>
            <person name="Nishida K"/>
            <person name="Terakita A"/>
            <person name="Kuratani S"/>
            <person name="Sato K"/>
            <person name="Hyodo S Kuraku.S."/>
        </authorList>
    </citation>
    <scope>NUCLEOTIDE SEQUENCE [LARGE SCALE GENOMIC DNA]</scope>
</reference>
<dbReference type="SMART" id="SM00020">
    <property type="entry name" value="Tryp_SPc"/>
    <property type="match status" value="1"/>
</dbReference>
<evidence type="ECO:0000256" key="5">
    <source>
        <dbReference type="ARBA" id="ARBA00022525"/>
    </source>
</evidence>
<dbReference type="GO" id="GO:0006508">
    <property type="term" value="P:proteolysis"/>
    <property type="evidence" value="ECO:0007669"/>
    <property type="project" value="UniProtKB-KW"/>
</dbReference>
<dbReference type="PROSITE" id="PS50240">
    <property type="entry name" value="TRYPSIN_DOM"/>
    <property type="match status" value="1"/>
</dbReference>
<sequence>MQWVSDVSQPVRYVCDVSVPVRLVSDVSRPVLWVSDVSQPVRDVSKPVRWVSDVSKPVRWVSDVSRPVQWVSDVSQPVRWVSDVSQAVRCVCNVSVPVRLVSDVSHPVQWVSDVSRPVRLGFEDPDCTMMKTHGCLMFLLAMCSLDVSSYSVFLPERDASDVLRIRKRANYLFEELRPGNLERECYEEKCDFEEVKEVHNSLDEALIFWNLHVDGDQCAPDPCTNNATCQDLIGGYRCHCAEGFDGHRCQYVLVATNCSDNYGYCAHFCQEIPEINRRECSCASGYTLSDDGLLCNATGEFACGMLKGIRKLRNTKPHLGKGVAIDDFEFLLDPRITRGRVMPKGGSPWQVLLMNAEGIFICGGVLIHRFWVLTAAHCVLEGERFKVKLGEHNRTIDEETEDIILIENKYIHPNFSREKMDSDIALLRLSAAARFSDYILPVCLPTKAMAEVKLLVPGKNVLVTGWGAMDENDDRIRPSTLLFIQIKLTPYKLCKDTLGGKITSNMICAGNPSSGKDACKGDSGGPMVTLINGTWFLLGLVSWGEGCGRFQTFGVYTKVTNYLDWIHSSIN</sequence>
<evidence type="ECO:0000256" key="7">
    <source>
        <dbReference type="ARBA" id="ARBA00022685"/>
    </source>
</evidence>
<keyword evidence="24" id="KW-0245">EGF-like domain</keyword>
<dbReference type="STRING" id="75743.A0A401NXL4"/>
<dbReference type="PROSITE" id="PS00135">
    <property type="entry name" value="TRYPSIN_SER"/>
    <property type="match status" value="1"/>
</dbReference>
<dbReference type="InterPro" id="IPR043504">
    <property type="entry name" value="Peptidase_S1_PA_chymotrypsin"/>
</dbReference>
<evidence type="ECO:0000256" key="25">
    <source>
        <dbReference type="RuleBase" id="RU363034"/>
    </source>
</evidence>
<keyword evidence="11 25" id="KW-0720">Serine protease</keyword>
<dbReference type="PRINTS" id="PR00001">
    <property type="entry name" value="GLABLOOD"/>
</dbReference>
<dbReference type="EMBL" id="BFAA01004212">
    <property type="protein sequence ID" value="GCB65595.1"/>
    <property type="molecule type" value="Genomic_DNA"/>
</dbReference>
<evidence type="ECO:0000256" key="22">
    <source>
        <dbReference type="ARBA" id="ARBA00042403"/>
    </source>
</evidence>
<dbReference type="GO" id="GO:0005509">
    <property type="term" value="F:calcium ion binding"/>
    <property type="evidence" value="ECO:0007669"/>
    <property type="project" value="InterPro"/>
</dbReference>
<keyword evidence="4" id="KW-0301">Gamma-carboxyglutamic acid</keyword>
<feature type="domain" description="Gla" evidence="28">
    <location>
        <begin position="168"/>
        <end position="214"/>
    </location>
</feature>
<evidence type="ECO:0000256" key="13">
    <source>
        <dbReference type="ARBA" id="ARBA00023034"/>
    </source>
</evidence>
<evidence type="ECO:0000313" key="29">
    <source>
        <dbReference type="EMBL" id="GCB65595.1"/>
    </source>
</evidence>
<evidence type="ECO:0000256" key="23">
    <source>
        <dbReference type="ARBA" id="ARBA00042906"/>
    </source>
</evidence>
<dbReference type="PANTHER" id="PTHR24278:SF0">
    <property type="entry name" value="VITAMIN K-DEPENDENT PROTEIN C"/>
    <property type="match status" value="1"/>
</dbReference>
<evidence type="ECO:0000259" key="28">
    <source>
        <dbReference type="PROSITE" id="PS50998"/>
    </source>
</evidence>
<accession>A0A401NXL4</accession>
<keyword evidence="6 25" id="KW-0645">Protease</keyword>
<keyword evidence="5" id="KW-0964">Secreted</keyword>
<keyword evidence="9 25" id="KW-0378">Hydrolase</keyword>
<evidence type="ECO:0000256" key="17">
    <source>
        <dbReference type="ARBA" id="ARBA00036045"/>
    </source>
</evidence>
<evidence type="ECO:0000256" key="16">
    <source>
        <dbReference type="ARBA" id="ARBA00023180"/>
    </source>
</evidence>
<comment type="subcellular location">
    <subcellularLocation>
        <location evidence="1">Endoplasmic reticulum</location>
    </subcellularLocation>
    <subcellularLocation>
        <location evidence="2">Golgi apparatus</location>
    </subcellularLocation>
    <subcellularLocation>
        <location evidence="3">Secreted</location>
    </subcellularLocation>
</comment>
<evidence type="ECO:0000256" key="8">
    <source>
        <dbReference type="ARBA" id="ARBA00022696"/>
    </source>
</evidence>
<dbReference type="InterPro" id="IPR001881">
    <property type="entry name" value="EGF-like_Ca-bd_dom"/>
</dbReference>
<dbReference type="Pfam" id="PF00089">
    <property type="entry name" value="Trypsin"/>
    <property type="match status" value="1"/>
</dbReference>
<dbReference type="PROSITE" id="PS00010">
    <property type="entry name" value="ASX_HYDROXYL"/>
    <property type="match status" value="1"/>
</dbReference>
<evidence type="ECO:0000256" key="20">
    <source>
        <dbReference type="ARBA" id="ARBA00040219"/>
    </source>
</evidence>
<dbReference type="FunFam" id="2.40.10.10:FF:000015">
    <property type="entry name" value="Atrial natriuretic peptide-converting enzyme"/>
    <property type="match status" value="1"/>
</dbReference>
<keyword evidence="14" id="KW-0094">Blood coagulation</keyword>
<organism evidence="29 30">
    <name type="scientific">Scyliorhinus torazame</name>
    <name type="common">Cloudy catshark</name>
    <name type="synonym">Catulus torazame</name>
    <dbReference type="NCBI Taxonomy" id="75743"/>
    <lineage>
        <taxon>Eukaryota</taxon>
        <taxon>Metazoa</taxon>
        <taxon>Chordata</taxon>
        <taxon>Craniata</taxon>
        <taxon>Vertebrata</taxon>
        <taxon>Chondrichthyes</taxon>
        <taxon>Elasmobranchii</taxon>
        <taxon>Galeomorphii</taxon>
        <taxon>Galeoidea</taxon>
        <taxon>Carcharhiniformes</taxon>
        <taxon>Scyliorhinidae</taxon>
        <taxon>Scyliorhinus</taxon>
    </lineage>
</organism>
<comment type="catalytic activity">
    <reaction evidence="17">
        <text>Degradation of blood coagulation factors Va and VIIIa.</text>
        <dbReference type="EC" id="3.4.21.69"/>
    </reaction>
</comment>
<feature type="domain" description="EGF-like" evidence="26">
    <location>
        <begin position="214"/>
        <end position="250"/>
    </location>
</feature>
<dbReference type="PROSITE" id="PS50026">
    <property type="entry name" value="EGF_3"/>
    <property type="match status" value="1"/>
</dbReference>
<keyword evidence="8" id="KW-0356">Hemostasis</keyword>
<dbReference type="InterPro" id="IPR018097">
    <property type="entry name" value="EGF_Ca-bd_CS"/>
</dbReference>
<dbReference type="CDD" id="cd00054">
    <property type="entry name" value="EGF_CA"/>
    <property type="match status" value="1"/>
</dbReference>
<dbReference type="InterPro" id="IPR009003">
    <property type="entry name" value="Peptidase_S1_PA"/>
</dbReference>
<dbReference type="SMART" id="SM00069">
    <property type="entry name" value="GLA"/>
    <property type="match status" value="1"/>
</dbReference>
<dbReference type="InterPro" id="IPR033116">
    <property type="entry name" value="TRYPSIN_SER"/>
</dbReference>
<dbReference type="InterPro" id="IPR035972">
    <property type="entry name" value="GLA-like_dom_SF"/>
</dbReference>